<keyword evidence="2" id="KW-0378">Hydrolase</keyword>
<protein>
    <submittedName>
        <fullName evidence="2">Hydrolase</fullName>
    </submittedName>
</protein>
<dbReference type="Pfam" id="PF00561">
    <property type="entry name" value="Abhydrolase_1"/>
    <property type="match status" value="1"/>
</dbReference>
<feature type="domain" description="AB hydrolase-1" evidence="1">
    <location>
        <begin position="36"/>
        <end position="126"/>
    </location>
</feature>
<dbReference type="RefSeq" id="WP_203943972.1">
    <property type="nucleotide sequence ID" value="NZ_BOOR01000010.1"/>
</dbReference>
<gene>
    <name evidence="2" type="ORF">Pth03_21350</name>
</gene>
<evidence type="ECO:0000313" key="2">
    <source>
        <dbReference type="EMBL" id="GII53746.1"/>
    </source>
</evidence>
<dbReference type="EMBL" id="BOOR01000010">
    <property type="protein sequence ID" value="GII53746.1"/>
    <property type="molecule type" value="Genomic_DNA"/>
</dbReference>
<comment type="caution">
    <text evidence="2">The sequence shown here is derived from an EMBL/GenBank/DDBJ whole genome shotgun (WGS) entry which is preliminary data.</text>
</comment>
<dbReference type="Proteomes" id="UP000605992">
    <property type="component" value="Unassembled WGS sequence"/>
</dbReference>
<dbReference type="Gene3D" id="3.40.50.1820">
    <property type="entry name" value="alpha/beta hydrolase"/>
    <property type="match status" value="1"/>
</dbReference>
<dbReference type="InterPro" id="IPR050471">
    <property type="entry name" value="AB_hydrolase"/>
</dbReference>
<dbReference type="GO" id="GO:0046503">
    <property type="term" value="P:glycerolipid catabolic process"/>
    <property type="evidence" value="ECO:0007669"/>
    <property type="project" value="TreeGrafter"/>
</dbReference>
<organism evidence="2 3">
    <name type="scientific">Planotetraspora thailandica</name>
    <dbReference type="NCBI Taxonomy" id="487172"/>
    <lineage>
        <taxon>Bacteria</taxon>
        <taxon>Bacillati</taxon>
        <taxon>Actinomycetota</taxon>
        <taxon>Actinomycetes</taxon>
        <taxon>Streptosporangiales</taxon>
        <taxon>Streptosporangiaceae</taxon>
        <taxon>Planotetraspora</taxon>
    </lineage>
</organism>
<dbReference type="InterPro" id="IPR000073">
    <property type="entry name" value="AB_hydrolase_1"/>
</dbReference>
<keyword evidence="3" id="KW-1185">Reference proteome</keyword>
<dbReference type="InterPro" id="IPR029058">
    <property type="entry name" value="AB_hydrolase_fold"/>
</dbReference>
<dbReference type="PANTHER" id="PTHR43433:SF5">
    <property type="entry name" value="AB HYDROLASE-1 DOMAIN-CONTAINING PROTEIN"/>
    <property type="match status" value="1"/>
</dbReference>
<evidence type="ECO:0000259" key="1">
    <source>
        <dbReference type="Pfam" id="PF00561"/>
    </source>
</evidence>
<sequence length="275" mass="29054">MGYLRVAGARLYYEIHGSGPVLLISQSGEGDAGRTADLVAHLAADHTVVTYDRRGLSRSTLDDPGAGASVADHADDVRRLLTEVSDRPAGMLGCSIGAVLGLHVAATHPGLLHTLIAHEPVAPALLPGALRGRHERELLAVREVYRKEGLRAAVTEIARTLGIDPEGQETEPGITSHPMDARRTANFGFFIDNDVAAFARDTPPLAGLAGSATRVIPAVGRTTPPEVFDHRCARELAALLGVAVDEFPGGHNGNLTHPRAYATRVRALMAEGRTS</sequence>
<dbReference type="GO" id="GO:0004806">
    <property type="term" value="F:triacylglycerol lipase activity"/>
    <property type="evidence" value="ECO:0007669"/>
    <property type="project" value="TreeGrafter"/>
</dbReference>
<dbReference type="PANTHER" id="PTHR43433">
    <property type="entry name" value="HYDROLASE, ALPHA/BETA FOLD FAMILY PROTEIN"/>
    <property type="match status" value="1"/>
</dbReference>
<accession>A0A8J3V2C9</accession>
<proteinExistence type="predicted"/>
<reference evidence="2" key="1">
    <citation type="submission" date="2021-01" db="EMBL/GenBank/DDBJ databases">
        <title>Whole genome shotgun sequence of Planotetraspora thailandica NBRC 104271.</title>
        <authorList>
            <person name="Komaki H."/>
            <person name="Tamura T."/>
        </authorList>
    </citation>
    <scope>NUCLEOTIDE SEQUENCE</scope>
    <source>
        <strain evidence="2">NBRC 104271</strain>
    </source>
</reference>
<dbReference type="SUPFAM" id="SSF53474">
    <property type="entry name" value="alpha/beta-Hydrolases"/>
    <property type="match status" value="1"/>
</dbReference>
<dbReference type="AlphaFoldDB" id="A0A8J3V2C9"/>
<name>A0A8J3V2C9_9ACTN</name>
<evidence type="ECO:0000313" key="3">
    <source>
        <dbReference type="Proteomes" id="UP000605992"/>
    </source>
</evidence>